<feature type="transmembrane region" description="Helical" evidence="1">
    <location>
        <begin position="118"/>
        <end position="138"/>
    </location>
</feature>
<dbReference type="RefSeq" id="WP_229692308.1">
    <property type="nucleotide sequence ID" value="NZ_BMHY01000010.1"/>
</dbReference>
<dbReference type="EMBL" id="BMHY01000010">
    <property type="protein sequence ID" value="GGG81345.1"/>
    <property type="molecule type" value="Genomic_DNA"/>
</dbReference>
<keyword evidence="3" id="KW-1185">Reference proteome</keyword>
<keyword evidence="1" id="KW-0472">Membrane</keyword>
<feature type="transmembrane region" description="Helical" evidence="1">
    <location>
        <begin position="261"/>
        <end position="283"/>
    </location>
</feature>
<feature type="transmembrane region" description="Helical" evidence="1">
    <location>
        <begin position="12"/>
        <end position="33"/>
    </location>
</feature>
<accession>A0A917HK91</accession>
<keyword evidence="1" id="KW-0812">Transmembrane</keyword>
<gene>
    <name evidence="2" type="ORF">GCM10010918_43230</name>
</gene>
<name>A0A917HK91_9BACL</name>
<dbReference type="AlphaFoldDB" id="A0A917HK91"/>
<sequence>MQMQMTQWLTGFSLFAGQLLFGFIAVLALFRLLPRRRPRWTHLVKLDWQHQQVPDRWLRRLRLGRDQSSFADRETLLAGCGLTADAAWYVAGRRILLVLLPLIVLGVLGVDLRQGRAGLLPIGLVVLIAVLYADLPWLRSIRKLRAYRITKEIYIMSNQLLYLAESSLHIHTKLTRCVPYTRVLRGEMDRLLTEWYHDAEQALRRFKHRIGTDDGMSFAETIDSLRLHESPEYYELLRERIQDYKEKLELAKESRKETASYGLFIIAGIPILYTFQVFIYPWIREGQKLFESLG</sequence>
<reference evidence="2 3" key="1">
    <citation type="journal article" date="2014" name="Int. J. Syst. Evol. Microbiol.">
        <title>Complete genome sequence of Corynebacterium casei LMG S-19264T (=DSM 44701T), isolated from a smear-ripened cheese.</title>
        <authorList>
            <consortium name="US DOE Joint Genome Institute (JGI-PGF)"/>
            <person name="Walter F."/>
            <person name="Albersmeier A."/>
            <person name="Kalinowski J."/>
            <person name="Ruckert C."/>
        </authorList>
    </citation>
    <scope>NUCLEOTIDE SEQUENCE [LARGE SCALE GENOMIC DNA]</scope>
    <source>
        <strain evidence="2 3">CGMCC 1.15286</strain>
    </source>
</reference>
<comment type="caution">
    <text evidence="2">The sequence shown here is derived from an EMBL/GenBank/DDBJ whole genome shotgun (WGS) entry which is preliminary data.</text>
</comment>
<evidence type="ECO:0000256" key="1">
    <source>
        <dbReference type="SAM" id="Phobius"/>
    </source>
</evidence>
<proteinExistence type="predicted"/>
<protein>
    <submittedName>
        <fullName evidence="2">Uncharacterized protein</fullName>
    </submittedName>
</protein>
<evidence type="ECO:0000313" key="3">
    <source>
        <dbReference type="Proteomes" id="UP000600247"/>
    </source>
</evidence>
<evidence type="ECO:0000313" key="2">
    <source>
        <dbReference type="EMBL" id="GGG81345.1"/>
    </source>
</evidence>
<organism evidence="2 3">
    <name type="scientific">Paenibacillus radicis</name>
    <name type="common">ex Gao et al. 2016</name>
    <dbReference type="NCBI Taxonomy" id="1737354"/>
    <lineage>
        <taxon>Bacteria</taxon>
        <taxon>Bacillati</taxon>
        <taxon>Bacillota</taxon>
        <taxon>Bacilli</taxon>
        <taxon>Bacillales</taxon>
        <taxon>Paenibacillaceae</taxon>
        <taxon>Paenibacillus</taxon>
    </lineage>
</organism>
<dbReference type="Proteomes" id="UP000600247">
    <property type="component" value="Unassembled WGS sequence"/>
</dbReference>
<keyword evidence="1" id="KW-1133">Transmembrane helix</keyword>
<feature type="transmembrane region" description="Helical" evidence="1">
    <location>
        <begin position="95"/>
        <end position="112"/>
    </location>
</feature>